<evidence type="ECO:0000256" key="1">
    <source>
        <dbReference type="SAM" id="MobiDB-lite"/>
    </source>
</evidence>
<sequence length="73" mass="8192">MLKVFGRLARLPRAWWCPRPPWRRSLILFTMTRRHKAAAPPSSTGRHLHTPCDAPTPAPPSAQRLACGSQVSH</sequence>
<accession>A0A5B7GCT5</accession>
<reference evidence="2 3" key="1">
    <citation type="submission" date="2019-05" db="EMBL/GenBank/DDBJ databases">
        <title>Another draft genome of Portunus trituberculatus and its Hox gene families provides insights of decapod evolution.</title>
        <authorList>
            <person name="Jeong J.-H."/>
            <person name="Song I."/>
            <person name="Kim S."/>
            <person name="Choi T."/>
            <person name="Kim D."/>
            <person name="Ryu S."/>
            <person name="Kim W."/>
        </authorList>
    </citation>
    <scope>NUCLEOTIDE SEQUENCE [LARGE SCALE GENOMIC DNA]</scope>
    <source>
        <tissue evidence="2">Muscle</tissue>
    </source>
</reference>
<dbReference type="AlphaFoldDB" id="A0A5B7GCT5"/>
<feature type="region of interest" description="Disordered" evidence="1">
    <location>
        <begin position="38"/>
        <end position="73"/>
    </location>
</feature>
<protein>
    <submittedName>
        <fullName evidence="2">Uncharacterized protein</fullName>
    </submittedName>
</protein>
<evidence type="ECO:0000313" key="2">
    <source>
        <dbReference type="EMBL" id="MPC55127.1"/>
    </source>
</evidence>
<dbReference type="Proteomes" id="UP000324222">
    <property type="component" value="Unassembled WGS sequence"/>
</dbReference>
<name>A0A5B7GCT5_PORTR</name>
<keyword evidence="3" id="KW-1185">Reference proteome</keyword>
<organism evidence="2 3">
    <name type="scientific">Portunus trituberculatus</name>
    <name type="common">Swimming crab</name>
    <name type="synonym">Neptunus trituberculatus</name>
    <dbReference type="NCBI Taxonomy" id="210409"/>
    <lineage>
        <taxon>Eukaryota</taxon>
        <taxon>Metazoa</taxon>
        <taxon>Ecdysozoa</taxon>
        <taxon>Arthropoda</taxon>
        <taxon>Crustacea</taxon>
        <taxon>Multicrustacea</taxon>
        <taxon>Malacostraca</taxon>
        <taxon>Eumalacostraca</taxon>
        <taxon>Eucarida</taxon>
        <taxon>Decapoda</taxon>
        <taxon>Pleocyemata</taxon>
        <taxon>Brachyura</taxon>
        <taxon>Eubrachyura</taxon>
        <taxon>Portunoidea</taxon>
        <taxon>Portunidae</taxon>
        <taxon>Portuninae</taxon>
        <taxon>Portunus</taxon>
    </lineage>
</organism>
<dbReference type="EMBL" id="VSRR010012917">
    <property type="protein sequence ID" value="MPC55127.1"/>
    <property type="molecule type" value="Genomic_DNA"/>
</dbReference>
<proteinExistence type="predicted"/>
<gene>
    <name evidence="2" type="ORF">E2C01_049059</name>
</gene>
<evidence type="ECO:0000313" key="3">
    <source>
        <dbReference type="Proteomes" id="UP000324222"/>
    </source>
</evidence>
<comment type="caution">
    <text evidence="2">The sequence shown here is derived from an EMBL/GenBank/DDBJ whole genome shotgun (WGS) entry which is preliminary data.</text>
</comment>